<evidence type="ECO:0000313" key="4">
    <source>
        <dbReference type="Proteomes" id="UP000294933"/>
    </source>
</evidence>
<evidence type="ECO:0000256" key="1">
    <source>
        <dbReference type="SAM" id="MobiDB-lite"/>
    </source>
</evidence>
<feature type="compositionally biased region" description="Polar residues" evidence="1">
    <location>
        <begin position="925"/>
        <end position="935"/>
    </location>
</feature>
<protein>
    <recommendedName>
        <fullName evidence="2">STB6-like N-terminal domain-containing protein</fullName>
    </recommendedName>
</protein>
<dbReference type="GO" id="GO:0070822">
    <property type="term" value="C:Sin3-type complex"/>
    <property type="evidence" value="ECO:0007669"/>
    <property type="project" value="TreeGrafter"/>
</dbReference>
<evidence type="ECO:0000313" key="3">
    <source>
        <dbReference type="EMBL" id="TDL29498.1"/>
    </source>
</evidence>
<feature type="domain" description="STB6-like N-terminal" evidence="2">
    <location>
        <begin position="71"/>
        <end position="197"/>
    </location>
</feature>
<dbReference type="InterPro" id="IPR038919">
    <property type="entry name" value="STB2/STB2"/>
</dbReference>
<accession>A0A4V3AZK6</accession>
<feature type="compositionally biased region" description="Polar residues" evidence="1">
    <location>
        <begin position="430"/>
        <end position="444"/>
    </location>
</feature>
<reference evidence="3 4" key="1">
    <citation type="submission" date="2018-06" db="EMBL/GenBank/DDBJ databases">
        <title>A transcriptomic atlas of mushroom development highlights an independent origin of complex multicellularity.</title>
        <authorList>
            <consortium name="DOE Joint Genome Institute"/>
            <person name="Krizsan K."/>
            <person name="Almasi E."/>
            <person name="Merenyi Z."/>
            <person name="Sahu N."/>
            <person name="Viragh M."/>
            <person name="Koszo T."/>
            <person name="Mondo S."/>
            <person name="Kiss B."/>
            <person name="Balint B."/>
            <person name="Kues U."/>
            <person name="Barry K."/>
            <person name="Hegedus J.C."/>
            <person name="Henrissat B."/>
            <person name="Johnson J."/>
            <person name="Lipzen A."/>
            <person name="Ohm R."/>
            <person name="Nagy I."/>
            <person name="Pangilinan J."/>
            <person name="Yan J."/>
            <person name="Xiong Y."/>
            <person name="Grigoriev I.V."/>
            <person name="Hibbett D.S."/>
            <person name="Nagy L.G."/>
        </authorList>
    </citation>
    <scope>NUCLEOTIDE SEQUENCE [LARGE SCALE GENOMIC DNA]</scope>
    <source>
        <strain evidence="3 4">SZMC22713</strain>
    </source>
</reference>
<sequence length="974" mass="108232">MAPPQPTSTVGTPRPVRRLLVPTSRPHRVPTVPSPRQTRKSNTGRLMRARAESLPPEVSQSPASTANRWFFDNACKFEVVQDELVIDGYQIYAVEKWIAQRTRPVTLLTIYTGDPKDKITVTVLSPPFALPEAEAEWERGLKSLRRDGARPRETEHGVIMTTSLANFRSDYTIVLIPDGNFLAHRERLYANINLLRMGCAGRSALTLQESSDATKDRFVSTYHLKDTVRAQGFITTVLELVKIVQSSLSIFDMFPLAADDHDGLLCDVTVDGIQRWVAEIGEPYLKIEPMERVADPTIVSALLSLLVTMRNKLSGIGLSQVVPKDPFLDPILFTHAIATFAARAHQQGHFHFPASHSGNSNSSSASVVNTPPTHVPLSLPIIKSIDLAYERTRSLDPYKVHRVLLHKLDDFTSATTNAIASASSSKETHPSTQTSASGDSVEPTSDLSVFLRKVTIAGGKDGVPSLRYLWTGRSDQLRMKRKEMVWSDGERDRDREEDRDPENERTKTDGKSTDDEGERYNALPWSNKMQLKIENWAGIRSKKNSVDLTGRFRSLPNSGLREHSAPASTVPSVILSSPYEQSGLSSGQVSPISPSTSMVGLGGIPSAQNSSINIESVEYERRVSKFNKARPPLASTWGSAFTTWSDPLGTEEIYEEQEIITARPGKVGESSNHPSRPARTNSILDGRSSERRQLKRSIVGSLRRRHSFDDAVYFNEQDRLSVTNMAIDVELCGQYLVLRRREGHVRGLVACLQAMLGAASTSNEALRKEYQSYLPKFDEASTRAQVTHEIDEALRKADGITRDTNALAYEALGFDTSRLWQMAQIPRQRVFAIRERVSGTSTRKNPFVHGRYNRVQRTMDRQERLVDWMGRTESEVEDESSLPRIMPDDHAEIVGEPTVAVPKGADGWFLAFFTRWGKVLGVGTGTQATPGNDSGPKQESKESKEPAQGKDKEFVDQMKTGTITESNNNAAVPQ</sequence>
<dbReference type="STRING" id="50990.A0A4V3AZK6"/>
<feature type="region of interest" description="Disordered" evidence="1">
    <location>
        <begin position="485"/>
        <end position="520"/>
    </location>
</feature>
<feature type="region of interest" description="Disordered" evidence="1">
    <location>
        <begin position="662"/>
        <end position="692"/>
    </location>
</feature>
<dbReference type="PANTHER" id="PTHR31011:SF2">
    <property type="entry name" value="PROTEIN STB2-RELATED"/>
    <property type="match status" value="1"/>
</dbReference>
<gene>
    <name evidence="3" type="ORF">BD410DRAFT_833795</name>
</gene>
<proteinExistence type="predicted"/>
<organism evidence="3 4">
    <name type="scientific">Rickenella mellea</name>
    <dbReference type="NCBI Taxonomy" id="50990"/>
    <lineage>
        <taxon>Eukaryota</taxon>
        <taxon>Fungi</taxon>
        <taxon>Dikarya</taxon>
        <taxon>Basidiomycota</taxon>
        <taxon>Agaricomycotina</taxon>
        <taxon>Agaricomycetes</taxon>
        <taxon>Hymenochaetales</taxon>
        <taxon>Rickenellaceae</taxon>
        <taxon>Rickenella</taxon>
    </lineage>
</organism>
<feature type="compositionally biased region" description="Basic and acidic residues" evidence="1">
    <location>
        <begin position="485"/>
        <end position="514"/>
    </location>
</feature>
<feature type="compositionally biased region" description="Polar residues" evidence="1">
    <location>
        <begin position="669"/>
        <end position="683"/>
    </location>
</feature>
<dbReference type="PANTHER" id="PTHR31011">
    <property type="entry name" value="PROTEIN STB2-RELATED"/>
    <property type="match status" value="1"/>
</dbReference>
<feature type="compositionally biased region" description="Polar residues" evidence="1">
    <location>
        <begin position="34"/>
        <end position="44"/>
    </location>
</feature>
<dbReference type="EMBL" id="ML170156">
    <property type="protein sequence ID" value="TDL29498.1"/>
    <property type="molecule type" value="Genomic_DNA"/>
</dbReference>
<feature type="region of interest" description="Disordered" evidence="1">
    <location>
        <begin position="924"/>
        <end position="974"/>
    </location>
</feature>
<dbReference type="AlphaFoldDB" id="A0A4V3AZK6"/>
<dbReference type="InterPro" id="IPR059025">
    <property type="entry name" value="STB6_N"/>
</dbReference>
<evidence type="ECO:0000259" key="2">
    <source>
        <dbReference type="Pfam" id="PF25995"/>
    </source>
</evidence>
<dbReference type="OrthoDB" id="19806at2759"/>
<feature type="region of interest" description="Disordered" evidence="1">
    <location>
        <begin position="420"/>
        <end position="444"/>
    </location>
</feature>
<dbReference type="VEuPathDB" id="FungiDB:BD410DRAFT_833795"/>
<feature type="compositionally biased region" description="Polar residues" evidence="1">
    <location>
        <begin position="959"/>
        <end position="974"/>
    </location>
</feature>
<name>A0A4V3AZK6_9AGAM</name>
<dbReference type="Pfam" id="PF25995">
    <property type="entry name" value="STB6_N"/>
    <property type="match status" value="1"/>
</dbReference>
<feature type="region of interest" description="Disordered" evidence="1">
    <location>
        <begin position="1"/>
        <end position="63"/>
    </location>
</feature>
<dbReference type="Proteomes" id="UP000294933">
    <property type="component" value="Unassembled WGS sequence"/>
</dbReference>
<feature type="compositionally biased region" description="Basic and acidic residues" evidence="1">
    <location>
        <begin position="936"/>
        <end position="956"/>
    </location>
</feature>
<keyword evidence="4" id="KW-1185">Reference proteome</keyword>